<dbReference type="Proteomes" id="UP000288943">
    <property type="component" value="Chromosome"/>
</dbReference>
<dbReference type="KEGG" id="pchi:PC41400_09890"/>
<keyword evidence="1" id="KW-0472">Membrane</keyword>
<accession>A0A410WUE7</accession>
<dbReference type="EMBL" id="CP026520">
    <property type="protein sequence ID" value="QAV17960.1"/>
    <property type="molecule type" value="Genomic_DNA"/>
</dbReference>
<protein>
    <submittedName>
        <fullName evidence="2">Uncharacterized protein</fullName>
    </submittedName>
</protein>
<sequence length="62" mass="6788">MGISNDALLFIIAGFAFALLVLYSRNRIPEQLRRPMAIFALILVVCSFSLVVVSLFKLGMAG</sequence>
<dbReference type="AlphaFoldDB" id="A0A410WUE7"/>
<name>A0A410WUE7_9BACL</name>
<reference evidence="2 3" key="1">
    <citation type="submission" date="2018-01" db="EMBL/GenBank/DDBJ databases">
        <title>The whole genome sequencing and assembly of Paenibacillus chitinolyticus KCCM 41400 strain.</title>
        <authorList>
            <person name="Kim J.-Y."/>
            <person name="Park M.-K."/>
            <person name="Lee Y.-J."/>
            <person name="Yi H."/>
            <person name="Bahn Y.-S."/>
            <person name="Kim J.F."/>
            <person name="Lee D.-W."/>
        </authorList>
    </citation>
    <scope>NUCLEOTIDE SEQUENCE [LARGE SCALE GENOMIC DNA]</scope>
    <source>
        <strain evidence="2 3">KCCM 41400</strain>
    </source>
</reference>
<gene>
    <name evidence="2" type="ORF">PC41400_09890</name>
</gene>
<keyword evidence="1" id="KW-0812">Transmembrane</keyword>
<feature type="transmembrane region" description="Helical" evidence="1">
    <location>
        <begin position="36"/>
        <end position="56"/>
    </location>
</feature>
<feature type="transmembrane region" description="Helical" evidence="1">
    <location>
        <begin position="6"/>
        <end position="24"/>
    </location>
</feature>
<evidence type="ECO:0000313" key="2">
    <source>
        <dbReference type="EMBL" id="QAV17960.1"/>
    </source>
</evidence>
<keyword evidence="1" id="KW-1133">Transmembrane helix</keyword>
<proteinExistence type="predicted"/>
<evidence type="ECO:0000256" key="1">
    <source>
        <dbReference type="SAM" id="Phobius"/>
    </source>
</evidence>
<organism evidence="2 3">
    <name type="scientific">Paenibacillus chitinolyticus</name>
    <dbReference type="NCBI Taxonomy" id="79263"/>
    <lineage>
        <taxon>Bacteria</taxon>
        <taxon>Bacillati</taxon>
        <taxon>Bacillota</taxon>
        <taxon>Bacilli</taxon>
        <taxon>Bacillales</taxon>
        <taxon>Paenibacillaceae</taxon>
        <taxon>Paenibacillus</taxon>
    </lineage>
</organism>
<evidence type="ECO:0000313" key="3">
    <source>
        <dbReference type="Proteomes" id="UP000288943"/>
    </source>
</evidence>
<dbReference type="RefSeq" id="WP_042230884.1">
    <property type="nucleotide sequence ID" value="NZ_CP173427.1"/>
</dbReference>